<dbReference type="EMBL" id="CP000822">
    <property type="protein sequence ID" value="ABV15840.1"/>
    <property type="molecule type" value="Genomic_DNA"/>
</dbReference>
<proteinExistence type="predicted"/>
<dbReference type="AlphaFoldDB" id="A8AQS7"/>
<evidence type="ECO:0000313" key="1">
    <source>
        <dbReference type="EMBL" id="ABV15840.1"/>
    </source>
</evidence>
<dbReference type="HOGENOM" id="CLU_3005875_0_0_6"/>
<name>A8AQS7_CITK8</name>
<dbReference type="STRING" id="290338.CKO_04795"/>
<gene>
    <name evidence="1" type="ordered locus">CKO_04795</name>
</gene>
<protein>
    <submittedName>
        <fullName evidence="1">Uncharacterized protein</fullName>
    </submittedName>
</protein>
<organism evidence="1 2">
    <name type="scientific">Citrobacter koseri (strain ATCC BAA-895 / CDC 4225-83 / SGSC4696)</name>
    <dbReference type="NCBI Taxonomy" id="290338"/>
    <lineage>
        <taxon>Bacteria</taxon>
        <taxon>Pseudomonadati</taxon>
        <taxon>Pseudomonadota</taxon>
        <taxon>Gammaproteobacteria</taxon>
        <taxon>Enterobacterales</taxon>
        <taxon>Enterobacteriaceae</taxon>
        <taxon>Citrobacter</taxon>
    </lineage>
</organism>
<keyword evidence="2" id="KW-1185">Reference proteome</keyword>
<accession>A8AQS7</accession>
<evidence type="ECO:0000313" key="2">
    <source>
        <dbReference type="Proteomes" id="UP000008148"/>
    </source>
</evidence>
<reference evidence="1 2" key="1">
    <citation type="submission" date="2007-08" db="EMBL/GenBank/DDBJ databases">
        <authorList>
            <consortium name="The Citrobacter koseri Genome Sequencing Project"/>
            <person name="McClelland M."/>
            <person name="Sanderson E.K."/>
            <person name="Porwollik S."/>
            <person name="Spieth J."/>
            <person name="Clifton W.S."/>
            <person name="Latreille P."/>
            <person name="Courtney L."/>
            <person name="Wang C."/>
            <person name="Pepin K."/>
            <person name="Bhonagiri V."/>
            <person name="Nash W."/>
            <person name="Johnson M."/>
            <person name="Thiruvilangam P."/>
            <person name="Wilson R."/>
        </authorList>
    </citation>
    <scope>NUCLEOTIDE SEQUENCE [LARGE SCALE GENOMIC DNA]</scope>
    <source>
        <strain evidence="2">ATCC BAA-895 / CDC 4225-83 / SGSC4696</strain>
    </source>
</reference>
<sequence>MRRHPARMCARKPDGATLIRPTMIHMKKPGNPRFFCIVRQRSRLLIRSRAATTNNF</sequence>
<dbReference type="KEGG" id="cko:CKO_04795"/>
<dbReference type="Proteomes" id="UP000008148">
    <property type="component" value="Chromosome"/>
</dbReference>